<evidence type="ECO:0000313" key="13">
    <source>
        <dbReference type="Proteomes" id="UP000196228"/>
    </source>
</evidence>
<dbReference type="UniPathway" id="UPA00251">
    <property type="reaction ID" value="UER00321"/>
</dbReference>
<dbReference type="HAMAP" id="MF_00218">
    <property type="entry name" value="URO_D"/>
    <property type="match status" value="1"/>
</dbReference>
<comment type="pathway">
    <text evidence="1 7 8">Porphyrin-containing compound metabolism; protoporphyrin-IX biosynthesis; coproporphyrinogen-III from 5-aminolevulinate: step 4/4.</text>
</comment>
<evidence type="ECO:0000256" key="1">
    <source>
        <dbReference type="ARBA" id="ARBA00004804"/>
    </source>
</evidence>
<dbReference type="PANTHER" id="PTHR21091">
    <property type="entry name" value="METHYLTETRAHYDROFOLATE:HOMOCYSTEINE METHYLTRANSFERASE RELATED"/>
    <property type="match status" value="1"/>
</dbReference>
<dbReference type="Pfam" id="PF01208">
    <property type="entry name" value="URO-D"/>
    <property type="match status" value="1"/>
</dbReference>
<feature type="binding site" evidence="7">
    <location>
        <position position="214"/>
    </location>
    <ligand>
        <name>substrate</name>
    </ligand>
</feature>
<evidence type="ECO:0000256" key="7">
    <source>
        <dbReference type="HAMAP-Rule" id="MF_00218"/>
    </source>
</evidence>
<evidence type="ECO:0000256" key="4">
    <source>
        <dbReference type="ARBA" id="ARBA00022793"/>
    </source>
</evidence>
<evidence type="ECO:0000256" key="5">
    <source>
        <dbReference type="ARBA" id="ARBA00023239"/>
    </source>
</evidence>
<dbReference type="EC" id="4.1.1.37" evidence="3 7"/>
<dbReference type="GO" id="GO:0005829">
    <property type="term" value="C:cytosol"/>
    <property type="evidence" value="ECO:0007669"/>
    <property type="project" value="TreeGrafter"/>
</dbReference>
<comment type="function">
    <text evidence="7">Catalyzes the decarboxylation of four acetate groups of uroporphyrinogen-III to yield coproporphyrinogen-III.</text>
</comment>
<dbReference type="InterPro" id="IPR000257">
    <property type="entry name" value="Uroporphyrinogen_deCOase"/>
</dbReference>
<dbReference type="InterPro" id="IPR006361">
    <property type="entry name" value="Uroporphyrinogen_deCO2ase_HemE"/>
</dbReference>
<dbReference type="Gene3D" id="3.20.20.210">
    <property type="match status" value="1"/>
</dbReference>
<keyword evidence="5 7" id="KW-0456">Lyase</keyword>
<dbReference type="NCBIfam" id="TIGR01464">
    <property type="entry name" value="hemE"/>
    <property type="match status" value="1"/>
</dbReference>
<evidence type="ECO:0000256" key="8">
    <source>
        <dbReference type="RuleBase" id="RU000554"/>
    </source>
</evidence>
<evidence type="ECO:0000256" key="3">
    <source>
        <dbReference type="ARBA" id="ARBA00012288"/>
    </source>
</evidence>
<feature type="binding site" evidence="7">
    <location>
        <position position="337"/>
    </location>
    <ligand>
        <name>substrate</name>
    </ligand>
</feature>
<dbReference type="PROSITE" id="PS00907">
    <property type="entry name" value="UROD_2"/>
    <property type="match status" value="1"/>
</dbReference>
<feature type="site" description="Transition state stabilizer" evidence="7">
    <location>
        <position position="82"/>
    </location>
</feature>
<dbReference type="SUPFAM" id="SSF51726">
    <property type="entry name" value="UROD/MetE-like"/>
    <property type="match status" value="1"/>
</dbReference>
<sequence length="375" mass="39814">MTDGRTDRSPLVQALRAGTTGNRPEITPVWFMRQAGRSLPEYRAAREGVSMLDSCLRPDLASEITLQPVRRHGVDAGIFFSDIVVPLRLAGVEVDIAPGVGPVMGQAYRTPDDVARLVETELTEESLAPIREAVALTVDALGTTPLIGFAGAPFTLAAYLVEGRPSRDHLAARTLLRGDPETWQRLVDWAADLTGTFLRTQVEAGASAAQLFDSWAGSLSRADYAAGAAPASTRALTHVADLGVPVVHFGTGTEHLLPAMRDAVTAAGVRDVAVGVDYRTPLDDAARLLADGHAPVPVQGNVDPALLAAPWDVLEAHVRDVVRRGRTAPGHVVNLGHGVPPDTDPDVLTRVVGLVHALGADWTGQDDAHEEATRR</sequence>
<name>A0A1Y0HU68_CELCE</name>
<feature type="binding site" evidence="7">
    <location>
        <begin position="33"/>
        <end position="37"/>
    </location>
    <ligand>
        <name>substrate</name>
    </ligand>
</feature>
<dbReference type="GO" id="GO:0004853">
    <property type="term" value="F:uroporphyrinogen decarboxylase activity"/>
    <property type="evidence" value="ECO:0007669"/>
    <property type="project" value="UniProtKB-UniRule"/>
</dbReference>
<comment type="subunit">
    <text evidence="7">Homodimer.</text>
</comment>
<dbReference type="RefSeq" id="WP_087470744.1">
    <property type="nucleotide sequence ID" value="NZ_CP021383.1"/>
</dbReference>
<feature type="binding site" evidence="7">
    <location>
        <position position="159"/>
    </location>
    <ligand>
        <name>substrate</name>
    </ligand>
</feature>
<organism evidence="12 13">
    <name type="scientific">Cellulosimicrobium cellulans</name>
    <name type="common">Arthrobacter luteus</name>
    <dbReference type="NCBI Taxonomy" id="1710"/>
    <lineage>
        <taxon>Bacteria</taxon>
        <taxon>Bacillati</taxon>
        <taxon>Actinomycetota</taxon>
        <taxon>Actinomycetes</taxon>
        <taxon>Micrococcales</taxon>
        <taxon>Promicromonosporaceae</taxon>
        <taxon>Cellulosimicrobium</taxon>
    </lineage>
</organism>
<gene>
    <name evidence="7" type="primary">hemE</name>
    <name evidence="12" type="ORF">CBR64_09705</name>
</gene>
<evidence type="ECO:0000256" key="2">
    <source>
        <dbReference type="ARBA" id="ARBA00009935"/>
    </source>
</evidence>
<dbReference type="OrthoDB" id="9806656at2"/>
<protein>
    <recommendedName>
        <fullName evidence="3 7">Uroporphyrinogen decarboxylase</fullName>
        <shortName evidence="7">UPD</shortName>
        <shortName evidence="7">URO-D</shortName>
        <ecNumber evidence="3 7">4.1.1.37</ecNumber>
    </recommendedName>
</protein>
<evidence type="ECO:0000259" key="10">
    <source>
        <dbReference type="PROSITE" id="PS00906"/>
    </source>
</evidence>
<feature type="domain" description="Uroporphyrinogen decarboxylase (URO-D)" evidence="10">
    <location>
        <begin position="28"/>
        <end position="37"/>
    </location>
</feature>
<comment type="similarity">
    <text evidence="2 7 9">Belongs to the uroporphyrinogen decarboxylase family.</text>
</comment>
<dbReference type="AlphaFoldDB" id="A0A1Y0HU68"/>
<comment type="catalytic activity">
    <reaction evidence="7 8">
        <text>uroporphyrinogen III + 4 H(+) = coproporphyrinogen III + 4 CO2</text>
        <dbReference type="Rhea" id="RHEA:19865"/>
        <dbReference type="ChEBI" id="CHEBI:15378"/>
        <dbReference type="ChEBI" id="CHEBI:16526"/>
        <dbReference type="ChEBI" id="CHEBI:57308"/>
        <dbReference type="ChEBI" id="CHEBI:57309"/>
        <dbReference type="EC" id="4.1.1.37"/>
    </reaction>
</comment>
<reference evidence="12 13" key="1">
    <citation type="submission" date="2017-05" db="EMBL/GenBank/DDBJ databases">
        <authorList>
            <person name="Song R."/>
            <person name="Chenine A.L."/>
            <person name="Ruprecht R.M."/>
        </authorList>
    </citation>
    <scope>NUCLEOTIDE SEQUENCE [LARGE SCALE GENOMIC DNA]</scope>
    <source>
        <strain evidence="12 13">PSBB019</strain>
    </source>
</reference>
<dbReference type="CDD" id="cd00717">
    <property type="entry name" value="URO-D"/>
    <property type="match status" value="1"/>
</dbReference>
<feature type="domain" description="Uroporphyrinogen decarboxylase (URO-D)" evidence="11">
    <location>
        <begin position="147"/>
        <end position="163"/>
    </location>
</feature>
<dbReference type="Proteomes" id="UP000196228">
    <property type="component" value="Chromosome"/>
</dbReference>
<evidence type="ECO:0000256" key="9">
    <source>
        <dbReference type="RuleBase" id="RU004169"/>
    </source>
</evidence>
<accession>A0A1Y0HU68</accession>
<dbReference type="PANTHER" id="PTHR21091:SF169">
    <property type="entry name" value="UROPORPHYRINOGEN DECARBOXYLASE"/>
    <property type="match status" value="1"/>
</dbReference>
<evidence type="ECO:0000313" key="12">
    <source>
        <dbReference type="EMBL" id="ARU51718.1"/>
    </source>
</evidence>
<comment type="subcellular location">
    <subcellularLocation>
        <location evidence="7">Cytoplasm</location>
    </subcellularLocation>
</comment>
<keyword evidence="4 7" id="KW-0210">Decarboxylase</keyword>
<evidence type="ECO:0000256" key="6">
    <source>
        <dbReference type="ARBA" id="ARBA00023244"/>
    </source>
</evidence>
<comment type="caution">
    <text evidence="7">Lacks conserved residue(s) required for the propagation of feature annotation.</text>
</comment>
<keyword evidence="6 7" id="KW-0627">Porphyrin biosynthesis</keyword>
<feature type="binding site" evidence="7">
    <location>
        <position position="82"/>
    </location>
    <ligand>
        <name>substrate</name>
    </ligand>
</feature>
<dbReference type="InterPro" id="IPR038071">
    <property type="entry name" value="UROD/MetE-like_sf"/>
</dbReference>
<dbReference type="PROSITE" id="PS00906">
    <property type="entry name" value="UROD_1"/>
    <property type="match status" value="1"/>
</dbReference>
<keyword evidence="7" id="KW-0963">Cytoplasm</keyword>
<dbReference type="GO" id="GO:0006782">
    <property type="term" value="P:protoporphyrinogen IX biosynthetic process"/>
    <property type="evidence" value="ECO:0007669"/>
    <property type="project" value="UniProtKB-UniRule"/>
</dbReference>
<dbReference type="EMBL" id="CP021383">
    <property type="protein sequence ID" value="ARU51718.1"/>
    <property type="molecule type" value="Genomic_DNA"/>
</dbReference>
<proteinExistence type="inferred from homology"/>
<evidence type="ECO:0000259" key="11">
    <source>
        <dbReference type="PROSITE" id="PS00907"/>
    </source>
</evidence>
<dbReference type="KEGG" id="cceu:CBR64_09705"/>